<keyword evidence="2" id="KW-0812">Transmembrane</keyword>
<dbReference type="InterPro" id="IPR014115">
    <property type="entry name" value="TrbI_Ftype"/>
</dbReference>
<feature type="transmembrane region" description="Helical" evidence="2">
    <location>
        <begin position="38"/>
        <end position="60"/>
    </location>
</feature>
<organism evidence="3 4">
    <name type="scientific">Scandinavium goeteborgense</name>
    <dbReference type="NCBI Taxonomy" id="1851514"/>
    <lineage>
        <taxon>Bacteria</taxon>
        <taxon>Pseudomonadati</taxon>
        <taxon>Pseudomonadota</taxon>
        <taxon>Gammaproteobacteria</taxon>
        <taxon>Enterobacterales</taxon>
        <taxon>Enterobacteriaceae</taxon>
        <taxon>Scandinavium</taxon>
    </lineage>
</organism>
<dbReference type="EMBL" id="SNVX01000018">
    <property type="protein sequence ID" value="TDN51494.1"/>
    <property type="molecule type" value="Genomic_DNA"/>
</dbReference>
<keyword evidence="2" id="KW-0472">Membrane</keyword>
<evidence type="ECO:0000256" key="1">
    <source>
        <dbReference type="SAM" id="MobiDB-lite"/>
    </source>
</evidence>
<dbReference type="Proteomes" id="UP000295530">
    <property type="component" value="Unassembled WGS sequence"/>
</dbReference>
<sequence>MTDVSTTQDVQRVDEKQKRTSHQPLTSRQRRQRRCLRSLLLVACCILCINAGITSLLLYWKTPETVTFDMKGTLDRFTAQLDSQALSEDQIKTLTARFTTALDHALKNWQQSHDALILVQPAVVSGAKDITSDIQADIADRMLPGPSSMPVSAYISKPAEH</sequence>
<feature type="region of interest" description="Disordered" evidence="1">
    <location>
        <begin position="1"/>
        <end position="27"/>
    </location>
</feature>
<reference evidence="3 4" key="1">
    <citation type="submission" date="2019-03" db="EMBL/GenBank/DDBJ databases">
        <title>Genomic analyses of the natural microbiome of Caenorhabditis elegans.</title>
        <authorList>
            <person name="Samuel B."/>
        </authorList>
    </citation>
    <scope>NUCLEOTIDE SEQUENCE [LARGE SCALE GENOMIC DNA]</scope>
    <source>
        <strain evidence="3 4">BIGb0156</strain>
    </source>
</reference>
<dbReference type="NCBIfam" id="TIGR02744">
    <property type="entry name" value="TrbI_Ftype"/>
    <property type="match status" value="1"/>
</dbReference>
<evidence type="ECO:0000313" key="4">
    <source>
        <dbReference type="Proteomes" id="UP000295530"/>
    </source>
</evidence>
<dbReference type="AlphaFoldDB" id="A0A4R6E2F8"/>
<feature type="compositionally biased region" description="Polar residues" evidence="1">
    <location>
        <begin position="1"/>
        <end position="10"/>
    </location>
</feature>
<evidence type="ECO:0000313" key="3">
    <source>
        <dbReference type="EMBL" id="TDN51494.1"/>
    </source>
</evidence>
<dbReference type="RefSeq" id="WP_133462092.1">
    <property type="nucleotide sequence ID" value="NZ_SNVX01000018.1"/>
</dbReference>
<dbReference type="Pfam" id="PF09677">
    <property type="entry name" value="TrbI_Ftype"/>
    <property type="match status" value="1"/>
</dbReference>
<proteinExistence type="predicted"/>
<gene>
    <name evidence="3" type="ORF">EC847_11823</name>
</gene>
<accession>A0A4R6E2F8</accession>
<evidence type="ECO:0000256" key="2">
    <source>
        <dbReference type="SAM" id="Phobius"/>
    </source>
</evidence>
<protein>
    <submittedName>
        <fullName evidence="3">Conjugal transfer pilin signal peptidase TrbI</fullName>
    </submittedName>
</protein>
<comment type="caution">
    <text evidence="3">The sequence shown here is derived from an EMBL/GenBank/DDBJ whole genome shotgun (WGS) entry which is preliminary data.</text>
</comment>
<name>A0A4R6E2F8_SCAGO</name>
<dbReference type="OrthoDB" id="6540494at2"/>
<keyword evidence="2" id="KW-1133">Transmembrane helix</keyword>
<keyword evidence="4" id="KW-1185">Reference proteome</keyword>